<dbReference type="InterPro" id="IPR029441">
    <property type="entry name" value="Cass2"/>
</dbReference>
<sequence>MKRGGDGMKGIERIKKDGFTVIGKKGLGRADQGSEWVPPLWDQMNEEFDELIPVIKTDEEGSILHMWGLMSDAETWLLPWQAEGLYLAGIEADPAAEAPHGFTKWEWPAFEYFTVKTDMDHYQEAMQVMLTEVLPDEGEKLVGPVIEFYRPSFAEDELMLYFPIKKL</sequence>
<dbReference type="InterPro" id="IPR010499">
    <property type="entry name" value="AraC_E-bd"/>
</dbReference>
<dbReference type="InterPro" id="IPR011256">
    <property type="entry name" value="Reg_factor_effector_dom_sf"/>
</dbReference>
<evidence type="ECO:0000313" key="2">
    <source>
        <dbReference type="EMBL" id="OJG19993.1"/>
    </source>
</evidence>
<comment type="caution">
    <text evidence="2">The sequence shown here is derived from an EMBL/GenBank/DDBJ whole genome shotgun (WGS) entry which is preliminary data.</text>
</comment>
<dbReference type="EMBL" id="JXKH01000001">
    <property type="protein sequence ID" value="OJG19993.1"/>
    <property type="molecule type" value="Genomic_DNA"/>
</dbReference>
<dbReference type="SMART" id="SM00871">
    <property type="entry name" value="AraC_E_bind"/>
    <property type="match status" value="1"/>
</dbReference>
<dbReference type="AlphaFoldDB" id="A0A1L8RJR5"/>
<feature type="domain" description="AraC effector-binding" evidence="1">
    <location>
        <begin position="9"/>
        <end position="165"/>
    </location>
</feature>
<protein>
    <recommendedName>
        <fullName evidence="1">AraC effector-binding domain-containing protein</fullName>
    </recommendedName>
</protein>
<name>A0A1L8RJR5_9ENTE</name>
<proteinExistence type="predicted"/>
<evidence type="ECO:0000313" key="3">
    <source>
        <dbReference type="Proteomes" id="UP000181884"/>
    </source>
</evidence>
<reference evidence="2 3" key="1">
    <citation type="submission" date="2014-12" db="EMBL/GenBank/DDBJ databases">
        <title>Draft genome sequences of 29 type strains of Enterococci.</title>
        <authorList>
            <person name="Zhong Z."/>
            <person name="Sun Z."/>
            <person name="Liu W."/>
            <person name="Zhang W."/>
            <person name="Zhang H."/>
        </authorList>
    </citation>
    <scope>NUCLEOTIDE SEQUENCE [LARGE SCALE GENOMIC DNA]</scope>
    <source>
        <strain evidence="2 3">DSM 17029</strain>
    </source>
</reference>
<dbReference type="Gene3D" id="3.20.80.10">
    <property type="entry name" value="Regulatory factor, effector binding domain"/>
    <property type="match status" value="1"/>
</dbReference>
<dbReference type="Proteomes" id="UP000181884">
    <property type="component" value="Unassembled WGS sequence"/>
</dbReference>
<accession>A0A1L8RJR5</accession>
<dbReference type="SUPFAM" id="SSF55136">
    <property type="entry name" value="Probable bacterial effector-binding domain"/>
    <property type="match status" value="1"/>
</dbReference>
<gene>
    <name evidence="2" type="ORF">RU97_GL000226</name>
</gene>
<evidence type="ECO:0000259" key="1">
    <source>
        <dbReference type="SMART" id="SM00871"/>
    </source>
</evidence>
<dbReference type="Pfam" id="PF14526">
    <property type="entry name" value="Cass2"/>
    <property type="match status" value="1"/>
</dbReference>
<organism evidence="2 3">
    <name type="scientific">Enterococcus canis</name>
    <dbReference type="NCBI Taxonomy" id="214095"/>
    <lineage>
        <taxon>Bacteria</taxon>
        <taxon>Bacillati</taxon>
        <taxon>Bacillota</taxon>
        <taxon>Bacilli</taxon>
        <taxon>Lactobacillales</taxon>
        <taxon>Enterococcaceae</taxon>
        <taxon>Enterococcus</taxon>
    </lineage>
</organism>
<dbReference type="STRING" id="214095.RU97_GL000226"/>
<keyword evidence="3" id="KW-1185">Reference proteome</keyword>